<feature type="region of interest" description="Disordered" evidence="1">
    <location>
        <begin position="57"/>
        <end position="87"/>
    </location>
</feature>
<gene>
    <name evidence="3" type="ORF">CYMTET_49812</name>
</gene>
<evidence type="ECO:0000256" key="1">
    <source>
        <dbReference type="SAM" id="MobiDB-lite"/>
    </source>
</evidence>
<feature type="region of interest" description="Disordered" evidence="1">
    <location>
        <begin position="151"/>
        <end position="178"/>
    </location>
</feature>
<evidence type="ECO:0000313" key="3">
    <source>
        <dbReference type="EMBL" id="KAK3240340.1"/>
    </source>
</evidence>
<feature type="compositionally biased region" description="Basic and acidic residues" evidence="1">
    <location>
        <begin position="298"/>
        <end position="308"/>
    </location>
</feature>
<feature type="domain" description="Nuclease associated modular" evidence="2">
    <location>
        <begin position="294"/>
        <end position="310"/>
    </location>
</feature>
<feature type="domain" description="Nuclease associated modular" evidence="2">
    <location>
        <begin position="311"/>
        <end position="327"/>
    </location>
</feature>
<name>A0AAE0EVF1_9CHLO</name>
<dbReference type="Pfam" id="PF07460">
    <property type="entry name" value="NUMOD3"/>
    <property type="match status" value="2"/>
</dbReference>
<dbReference type="SMART" id="SM00496">
    <property type="entry name" value="IENR2"/>
    <property type="match status" value="4"/>
</dbReference>
<reference evidence="3 4" key="1">
    <citation type="journal article" date="2015" name="Genome Biol. Evol.">
        <title>Comparative Genomics of a Bacterivorous Green Alga Reveals Evolutionary Causalities and Consequences of Phago-Mixotrophic Mode of Nutrition.</title>
        <authorList>
            <person name="Burns J.A."/>
            <person name="Paasch A."/>
            <person name="Narechania A."/>
            <person name="Kim E."/>
        </authorList>
    </citation>
    <scope>NUCLEOTIDE SEQUENCE [LARGE SCALE GENOMIC DNA]</scope>
    <source>
        <strain evidence="3 4">PLY_AMNH</strain>
    </source>
</reference>
<feature type="compositionally biased region" description="Basic and acidic residues" evidence="1">
    <location>
        <begin position="163"/>
        <end position="177"/>
    </location>
</feature>
<keyword evidence="4" id="KW-1185">Reference proteome</keyword>
<feature type="domain" description="Nuclease associated modular" evidence="2">
    <location>
        <begin position="345"/>
        <end position="361"/>
    </location>
</feature>
<feature type="compositionally biased region" description="Basic residues" evidence="1">
    <location>
        <begin position="385"/>
        <end position="397"/>
    </location>
</feature>
<dbReference type="EMBL" id="LGRX02033672">
    <property type="protein sequence ID" value="KAK3240340.1"/>
    <property type="molecule type" value="Genomic_DNA"/>
</dbReference>
<dbReference type="Proteomes" id="UP001190700">
    <property type="component" value="Unassembled WGS sequence"/>
</dbReference>
<feature type="region of interest" description="Disordered" evidence="1">
    <location>
        <begin position="196"/>
        <end position="312"/>
    </location>
</feature>
<feature type="region of interest" description="Disordered" evidence="1">
    <location>
        <begin position="324"/>
        <end position="417"/>
    </location>
</feature>
<feature type="compositionally biased region" description="Basic and acidic residues" evidence="1">
    <location>
        <begin position="215"/>
        <end position="224"/>
    </location>
</feature>
<feature type="compositionally biased region" description="Polar residues" evidence="1">
    <location>
        <begin position="342"/>
        <end position="352"/>
    </location>
</feature>
<proteinExistence type="predicted"/>
<evidence type="ECO:0000313" key="4">
    <source>
        <dbReference type="Proteomes" id="UP001190700"/>
    </source>
</evidence>
<dbReference type="InterPro" id="IPR003611">
    <property type="entry name" value="NUMOD3"/>
</dbReference>
<evidence type="ECO:0000259" key="2">
    <source>
        <dbReference type="SMART" id="SM00496"/>
    </source>
</evidence>
<accession>A0AAE0EVF1</accession>
<dbReference type="Gene3D" id="1.10.10.1460">
    <property type="match status" value="1"/>
</dbReference>
<feature type="compositionally biased region" description="Polar residues" evidence="1">
    <location>
        <begin position="225"/>
        <end position="236"/>
    </location>
</feature>
<organism evidence="3 4">
    <name type="scientific">Cymbomonas tetramitiformis</name>
    <dbReference type="NCBI Taxonomy" id="36881"/>
    <lineage>
        <taxon>Eukaryota</taxon>
        <taxon>Viridiplantae</taxon>
        <taxon>Chlorophyta</taxon>
        <taxon>Pyramimonadophyceae</taxon>
        <taxon>Pyramimonadales</taxon>
        <taxon>Pyramimonadaceae</taxon>
        <taxon>Cymbomonas</taxon>
    </lineage>
</organism>
<dbReference type="GO" id="GO:0003677">
    <property type="term" value="F:DNA binding"/>
    <property type="evidence" value="ECO:0007669"/>
    <property type="project" value="InterPro"/>
</dbReference>
<dbReference type="AlphaFoldDB" id="A0AAE0EVF1"/>
<sequence length="683" mass="76060">MEKYDSREYSYSVSSEQKHRRSNGIAARDTIQEAGRLVPLARELIPLQRRTLQRCCGAKRGNAQSSSDCEGDDRHGRGTDDDCGSDVGPVLYTEKELLHFQPRQGQIAPKLAYPEILYTSQDLKTGSDHPETASDPERAQAFPEVIFTAEQLRDPRFSNSHVDSPHDPRIPKSDSHAHNSRQLDAFLQADLQAGANATRSQATLPSGKPQARSRQRSENDRKQSEQASPSKETASIATGRPRGRPRGKASWNKGSVMPARTRSKISTAMQRKWKDPAHAAAVSSSLRGKASWNKGKKMSCETRGRMSEARMGMEMSEETRARMSQAQKGRVVSLETRAKVSASRSGKQMSEQTKARIAASMRRRWSKHREKTAGEARAAAQSVSKRQRGRPKRKGRTAHVDGARTPSPVQQKERRLGGSWEVGEGRPVWQRSRGDFHLGYAAQLVELAEEALQHQREQLKQEHGKAPPANGKALSAVAQAGGTSSVPLLPDHRRIGPGGRYLGRPRKGDAPLTQVQVTRYRRNLNTYRKVKAELLAWSEAFEAQHGRAPTRRDVLETRIQWLQDRFLECSQLRQRLLAETPKLRAYLHHLPAAASIDTILEASRRPGSATNVAPNYSKARILVEDMPRRDCEVLLMHNRRSLFDPMPSVQEGAAPTQGSGEWDMLGIFAGSVLVAVTIRLTRS</sequence>
<protein>
    <recommendedName>
        <fullName evidence="2">Nuclease associated modular domain-containing protein</fullName>
    </recommendedName>
</protein>
<feature type="region of interest" description="Disordered" evidence="1">
    <location>
        <begin position="1"/>
        <end position="28"/>
    </location>
</feature>
<feature type="domain" description="Nuclease associated modular" evidence="2">
    <location>
        <begin position="328"/>
        <end position="344"/>
    </location>
</feature>
<comment type="caution">
    <text evidence="3">The sequence shown here is derived from an EMBL/GenBank/DDBJ whole genome shotgun (WGS) entry which is preliminary data.</text>
</comment>
<feature type="compositionally biased region" description="Basic residues" evidence="1">
    <location>
        <begin position="361"/>
        <end position="370"/>
    </location>
</feature>